<organism evidence="1 2">
    <name type="scientific">Novacetimonas hansenii ATCC 23769</name>
    <dbReference type="NCBI Taxonomy" id="714995"/>
    <lineage>
        <taxon>Bacteria</taxon>
        <taxon>Pseudomonadati</taxon>
        <taxon>Pseudomonadota</taxon>
        <taxon>Alphaproteobacteria</taxon>
        <taxon>Acetobacterales</taxon>
        <taxon>Acetobacteraceae</taxon>
        <taxon>Novacetimonas</taxon>
    </lineage>
</organism>
<dbReference type="Proteomes" id="UP000006468">
    <property type="component" value="Chromosome"/>
</dbReference>
<dbReference type="EMBL" id="ADTV01000055">
    <property type="protein sequence ID" value="EFG83280.1"/>
    <property type="molecule type" value="Genomic_DNA"/>
</dbReference>
<name>D5QI32_NOVHA</name>
<gene>
    <name evidence="1" type="ORF">GXY_14063</name>
</gene>
<accession>D5QI32</accession>
<sequence length="38" mass="4276">MAGRMVGMKPWPAMVWVWCAVDAASRVQAWPDVWMPGT</sequence>
<evidence type="ECO:0000313" key="1">
    <source>
        <dbReference type="EMBL" id="EFG83280.1"/>
    </source>
</evidence>
<dbReference type="HOGENOM" id="CLU_3329051_0_0_5"/>
<protein>
    <submittedName>
        <fullName evidence="1">Uncharacterized protein</fullName>
    </submittedName>
</protein>
<evidence type="ECO:0000313" key="2">
    <source>
        <dbReference type="Proteomes" id="UP000006468"/>
    </source>
</evidence>
<proteinExistence type="predicted"/>
<reference evidence="1 2" key="1">
    <citation type="journal article" date="2010" name="J. Bacteriol.">
        <title>Genome sequence of a cellulose-producing bacterium, Gluconacetobacter hansenii ATCC 23769.</title>
        <authorList>
            <person name="Iyer P.R."/>
            <person name="Geib S.M."/>
            <person name="Catchmark J."/>
            <person name="Kao T.H."/>
            <person name="Tien M."/>
        </authorList>
    </citation>
    <scope>NUCLEOTIDE SEQUENCE [LARGE SCALE GENOMIC DNA]</scope>
    <source>
        <strain evidence="1 2">ATCC 23769</strain>
    </source>
</reference>
<comment type="caution">
    <text evidence="1">The sequence shown here is derived from an EMBL/GenBank/DDBJ whole genome shotgun (WGS) entry which is preliminary data.</text>
</comment>
<dbReference type="AlphaFoldDB" id="D5QI32"/>